<dbReference type="Gene3D" id="3.30.540.10">
    <property type="entry name" value="Fructose-1,6-Bisphosphatase, subunit A, domain 1"/>
    <property type="match status" value="1"/>
</dbReference>
<dbReference type="GO" id="GO:0000105">
    <property type="term" value="P:L-histidine biosynthetic process"/>
    <property type="evidence" value="ECO:0007669"/>
    <property type="project" value="UniProtKB-UniRule"/>
</dbReference>
<evidence type="ECO:0000256" key="3">
    <source>
        <dbReference type="ARBA" id="ARBA00009759"/>
    </source>
</evidence>
<evidence type="ECO:0000256" key="4">
    <source>
        <dbReference type="ARBA" id="ARBA00013085"/>
    </source>
</evidence>
<proteinExistence type="inferred from homology"/>
<dbReference type="PRINTS" id="PR00377">
    <property type="entry name" value="IMPHPHTASES"/>
</dbReference>
<comment type="similarity">
    <text evidence="3">Belongs to the inositol monophosphatase superfamily.</text>
</comment>
<dbReference type="GO" id="GO:0004401">
    <property type="term" value="F:histidinol-phosphatase activity"/>
    <property type="evidence" value="ECO:0007669"/>
    <property type="project" value="UniProtKB-UniRule"/>
</dbReference>
<evidence type="ECO:0000256" key="5">
    <source>
        <dbReference type="ARBA" id="ARBA00022605"/>
    </source>
</evidence>
<evidence type="ECO:0000256" key="9">
    <source>
        <dbReference type="ARBA" id="ARBA00023102"/>
    </source>
</evidence>
<dbReference type="EMBL" id="RBIG01000003">
    <property type="protein sequence ID" value="RKQ68755.1"/>
    <property type="molecule type" value="Genomic_DNA"/>
</dbReference>
<dbReference type="EC" id="3.1.3.15" evidence="4 11"/>
<dbReference type="GO" id="GO:0046872">
    <property type="term" value="F:metal ion binding"/>
    <property type="evidence" value="ECO:0007669"/>
    <property type="project" value="UniProtKB-KW"/>
</dbReference>
<evidence type="ECO:0000313" key="13">
    <source>
        <dbReference type="EMBL" id="RKQ68755.1"/>
    </source>
</evidence>
<accession>A0A420WCS8</accession>
<reference evidence="13 14" key="1">
    <citation type="submission" date="2018-10" db="EMBL/GenBank/DDBJ databases">
        <title>Comparative analysis of microorganisms from saline springs in Andes Mountain Range, Colombia.</title>
        <authorList>
            <person name="Rubin E."/>
        </authorList>
    </citation>
    <scope>NUCLEOTIDE SEQUENCE [LARGE SCALE GENOMIC DNA]</scope>
    <source>
        <strain evidence="13 14">USBA 36</strain>
    </source>
</reference>
<evidence type="ECO:0000256" key="10">
    <source>
        <dbReference type="ARBA" id="ARBA00049158"/>
    </source>
</evidence>
<dbReference type="RefSeq" id="WP_121221521.1">
    <property type="nucleotide sequence ID" value="NZ_RBIG01000003.1"/>
</dbReference>
<dbReference type="PANTHER" id="PTHR43200:SF6">
    <property type="entry name" value="3'(2'),5'-BISPHOSPHATE NUCLEOTIDASE"/>
    <property type="match status" value="1"/>
</dbReference>
<comment type="caution">
    <text evidence="13">The sequence shown here is derived from an EMBL/GenBank/DDBJ whole genome shotgun (WGS) entry which is preliminary data.</text>
</comment>
<keyword evidence="8 12" id="KW-0460">Magnesium</keyword>
<dbReference type="InterPro" id="IPR020583">
    <property type="entry name" value="Inositol_monoP_metal-BS"/>
</dbReference>
<comment type="cofactor">
    <cofactor evidence="1 12">
        <name>Mg(2+)</name>
        <dbReference type="ChEBI" id="CHEBI:18420"/>
    </cofactor>
</comment>
<dbReference type="Gene3D" id="3.40.190.80">
    <property type="match status" value="1"/>
</dbReference>
<feature type="binding site" evidence="12">
    <location>
        <position position="88"/>
    </location>
    <ligand>
        <name>Mg(2+)</name>
        <dbReference type="ChEBI" id="CHEBI:18420"/>
        <label>1</label>
        <note>catalytic</note>
    </ligand>
</feature>
<dbReference type="PANTHER" id="PTHR43200">
    <property type="entry name" value="PHOSPHATASE"/>
    <property type="match status" value="1"/>
</dbReference>
<evidence type="ECO:0000313" key="14">
    <source>
        <dbReference type="Proteomes" id="UP000277424"/>
    </source>
</evidence>
<evidence type="ECO:0000256" key="12">
    <source>
        <dbReference type="PIRSR" id="PIRSR600760-2"/>
    </source>
</evidence>
<dbReference type="FunFam" id="3.30.540.10:FF:000030">
    <property type="entry name" value="Inositol monophosphatase"/>
    <property type="match status" value="1"/>
</dbReference>
<dbReference type="InterPro" id="IPR011809">
    <property type="entry name" value="His_9_proposed"/>
</dbReference>
<dbReference type="Pfam" id="PF00459">
    <property type="entry name" value="Inositol_P"/>
    <property type="match status" value="1"/>
</dbReference>
<dbReference type="SUPFAM" id="SSF56655">
    <property type="entry name" value="Carbohydrate phosphatase"/>
    <property type="match status" value="1"/>
</dbReference>
<evidence type="ECO:0000256" key="8">
    <source>
        <dbReference type="ARBA" id="ARBA00022842"/>
    </source>
</evidence>
<dbReference type="InterPro" id="IPR051090">
    <property type="entry name" value="Inositol_monoP_superfamily"/>
</dbReference>
<dbReference type="PROSITE" id="PS00629">
    <property type="entry name" value="IMP_1"/>
    <property type="match status" value="1"/>
</dbReference>
<evidence type="ECO:0000256" key="6">
    <source>
        <dbReference type="ARBA" id="ARBA00022723"/>
    </source>
</evidence>
<feature type="binding site" evidence="12">
    <location>
        <position position="89"/>
    </location>
    <ligand>
        <name>Mg(2+)</name>
        <dbReference type="ChEBI" id="CHEBI:18420"/>
        <label>1</label>
        <note>catalytic</note>
    </ligand>
</feature>
<organism evidence="13 14">
    <name type="scientific">Oceanibaculum indicum</name>
    <dbReference type="NCBI Taxonomy" id="526216"/>
    <lineage>
        <taxon>Bacteria</taxon>
        <taxon>Pseudomonadati</taxon>
        <taxon>Pseudomonadota</taxon>
        <taxon>Alphaproteobacteria</taxon>
        <taxon>Rhodospirillales</taxon>
        <taxon>Oceanibaculaceae</taxon>
        <taxon>Oceanibaculum</taxon>
    </lineage>
</organism>
<dbReference type="CDD" id="cd01641">
    <property type="entry name" value="Bacterial_IMPase_like_1"/>
    <property type="match status" value="1"/>
</dbReference>
<keyword evidence="5" id="KW-0028">Amino-acid biosynthesis</keyword>
<protein>
    <recommendedName>
        <fullName evidence="4 11">Histidinol-phosphatase</fullName>
        <ecNumber evidence="4 11">3.1.3.15</ecNumber>
    </recommendedName>
</protein>
<dbReference type="NCBIfam" id="TIGR02067">
    <property type="entry name" value="his_9_HisN"/>
    <property type="match status" value="1"/>
</dbReference>
<name>A0A420WCS8_9PROT</name>
<dbReference type="InterPro" id="IPR000760">
    <property type="entry name" value="Inositol_monophosphatase-like"/>
</dbReference>
<keyword evidence="7" id="KW-0378">Hydrolase</keyword>
<feature type="binding site" evidence="12">
    <location>
        <position position="70"/>
    </location>
    <ligand>
        <name>Mg(2+)</name>
        <dbReference type="ChEBI" id="CHEBI:18420"/>
        <label>1</label>
        <note>catalytic</note>
    </ligand>
</feature>
<gene>
    <name evidence="13" type="ORF">BCL74_3237</name>
</gene>
<evidence type="ECO:0000256" key="11">
    <source>
        <dbReference type="NCBIfam" id="TIGR02067"/>
    </source>
</evidence>
<comment type="pathway">
    <text evidence="2">Amino-acid biosynthesis; L-histidine biosynthesis; L-histidine from 5-phospho-alpha-D-ribose 1-diphosphate: step 8/9.</text>
</comment>
<dbReference type="UniPathway" id="UPA00031">
    <property type="reaction ID" value="UER00013"/>
</dbReference>
<evidence type="ECO:0000256" key="7">
    <source>
        <dbReference type="ARBA" id="ARBA00022801"/>
    </source>
</evidence>
<dbReference type="Proteomes" id="UP000277424">
    <property type="component" value="Unassembled WGS sequence"/>
</dbReference>
<evidence type="ECO:0000256" key="1">
    <source>
        <dbReference type="ARBA" id="ARBA00001946"/>
    </source>
</evidence>
<comment type="catalytic activity">
    <reaction evidence="10">
        <text>L-histidinol phosphate + H2O = L-histidinol + phosphate</text>
        <dbReference type="Rhea" id="RHEA:14465"/>
        <dbReference type="ChEBI" id="CHEBI:15377"/>
        <dbReference type="ChEBI" id="CHEBI:43474"/>
        <dbReference type="ChEBI" id="CHEBI:57699"/>
        <dbReference type="ChEBI" id="CHEBI:57980"/>
        <dbReference type="EC" id="3.1.3.15"/>
    </reaction>
</comment>
<evidence type="ECO:0000256" key="2">
    <source>
        <dbReference type="ARBA" id="ARBA00004970"/>
    </source>
</evidence>
<feature type="binding site" evidence="12">
    <location>
        <position position="86"/>
    </location>
    <ligand>
        <name>Mg(2+)</name>
        <dbReference type="ChEBI" id="CHEBI:18420"/>
        <label>1</label>
        <note>catalytic</note>
    </ligand>
</feature>
<feature type="binding site" evidence="12">
    <location>
        <position position="211"/>
    </location>
    <ligand>
        <name>Mg(2+)</name>
        <dbReference type="ChEBI" id="CHEBI:18420"/>
        <label>1</label>
        <note>catalytic</note>
    </ligand>
</feature>
<dbReference type="OrthoDB" id="9785695at2"/>
<dbReference type="AlphaFoldDB" id="A0A420WCS8"/>
<sequence>MTDTCPDSLVRFAGHLADAAGEVAQRYFRSGVQAEDKADESPVTIADRTAEAAMRALIEKEFPDHGIIGEEHGSVRRDAEWVWVLDPIDGTKAFLTGKPLFGTLIGLLHKGEPVLGVINQPIINDRWIGGAGHPTTLNGIPARTRPAEKGLGGAVLQTTSPDMFKDGKFAAFERVGKVCKFIHWGGDCYGFGLLASGFIDIAIESSLQLYDWAALAPIIEQAGGSLTDWQGKKLEIRDGSFDVVACGDRRMLPAVLDLLNA</sequence>
<keyword evidence="9" id="KW-0368">Histidine biosynthesis</keyword>
<keyword evidence="6 12" id="KW-0479">Metal-binding</keyword>